<accession>A0A1R1XLZ8</accession>
<sequence length="769" mass="86747">MILNPKAQNDVLNNLSSKSIPLTHEDVKAVLAKLDSKISDKKTEINDFVRSDLNLFNSISNETDKLYQKMSMMSNILEELQNQWLSDKSSIGARIEEATHEKNLLISEIETNSKIISVLNQLKDINSVLSESDIFIREDKFTEASESILSAESCLAKSSLGNTKIGLIIKDRIYNSKSHIQENSLKTFLSGINLSIDAYKVTLSISINKNSVADIFSSSEILGYQQQISDSFYNIIICPIIKHTSSANIKSSSISENQFIVELLEQNQEAENIHEKIHSFLLLFSNFLKDTLFPNKYNSYLEKYLRLNPKDSNWSKIIVKFFDAENVSLKTNEWESLTRDSLILESELIKIGAISPNSKPFTDFSLEAKSHFIQHKVNLILESARKSVLDSKYIDIPSDEISLNVPNTISSLLSSNENLIIDQFPKCLISTSTVELVQQLYNLFDLAFDDPSNQSPQTSLFTSKASSVIEIFISLRYESNKKNFAKVLHLNVIYFNDCIFISHHFNYLFSLIKSIVCDADSSSLRSLSLKPSKDLVKFAGVALSSSINKLSSEISTFFSPVGDLQNSSRSDKFDKVSKFIKKASFFILNISKSISSIQDTTTPHVRNIIVGNLINKMLSIVYDNIIDLEYISAPDSESLNQICKLMLEKSLEIFSAEDPSKDLNQTPADYVLAEAFVAKISPRYVPIIEKFVQICDIMILSMSDIIGRYQVGLFDCFDFDHDHDHSDIESGPNKQNNSYIKQSSRIVSRLVATLFEDSETRSKTLAMLK</sequence>
<dbReference type="AlphaFoldDB" id="A0A1R1XLZ8"/>
<keyword evidence="3" id="KW-1185">Reference proteome</keyword>
<protein>
    <submittedName>
        <fullName evidence="2">Centromere/kinetochore protein zw10-like protein</fullName>
    </submittedName>
</protein>
<name>A0A1R1XLZ8_9FUNG</name>
<reference evidence="2" key="1">
    <citation type="submission" date="2017-01" db="EMBL/GenBank/DDBJ databases">
        <authorList>
            <person name="Mah S.A."/>
            <person name="Swanson W.J."/>
            <person name="Moy G.W."/>
            <person name="Vacquier V.D."/>
        </authorList>
    </citation>
    <scope>NUCLEOTIDE SEQUENCE [LARGE SCALE GENOMIC DNA]</scope>
    <source>
        <strain evidence="2">GSMNP</strain>
    </source>
</reference>
<dbReference type="InterPro" id="IPR046362">
    <property type="entry name" value="Zw10/DSL1_C_sf"/>
</dbReference>
<dbReference type="GO" id="GO:0005737">
    <property type="term" value="C:cytoplasm"/>
    <property type="evidence" value="ECO:0007669"/>
    <property type="project" value="GOC"/>
</dbReference>
<dbReference type="PANTHER" id="PTHR12205:SF0">
    <property type="entry name" value="CENTROMERE_KINETOCHORE PROTEIN ZW10 HOMOLOG"/>
    <property type="match status" value="1"/>
</dbReference>
<gene>
    <name evidence="2" type="ORF">AYI70_g7151</name>
</gene>
<dbReference type="OrthoDB" id="534815at2759"/>
<evidence type="ECO:0000259" key="1">
    <source>
        <dbReference type="Pfam" id="PF20666"/>
    </source>
</evidence>
<dbReference type="GO" id="GO:0007094">
    <property type="term" value="P:mitotic spindle assembly checkpoint signaling"/>
    <property type="evidence" value="ECO:0007669"/>
    <property type="project" value="TreeGrafter"/>
</dbReference>
<evidence type="ECO:0000313" key="3">
    <source>
        <dbReference type="Proteomes" id="UP000187283"/>
    </source>
</evidence>
<dbReference type="InterPro" id="IPR048343">
    <property type="entry name" value="ZW10_C"/>
</dbReference>
<dbReference type="Pfam" id="PF20666">
    <property type="entry name" value="ZW10_C"/>
    <property type="match status" value="1"/>
</dbReference>
<dbReference type="Proteomes" id="UP000187283">
    <property type="component" value="Unassembled WGS sequence"/>
</dbReference>
<organism evidence="2 3">
    <name type="scientific">Smittium culicis</name>
    <dbReference type="NCBI Taxonomy" id="133412"/>
    <lineage>
        <taxon>Eukaryota</taxon>
        <taxon>Fungi</taxon>
        <taxon>Fungi incertae sedis</taxon>
        <taxon>Zoopagomycota</taxon>
        <taxon>Kickxellomycotina</taxon>
        <taxon>Harpellomycetes</taxon>
        <taxon>Harpellales</taxon>
        <taxon>Legeriomycetaceae</taxon>
        <taxon>Smittium</taxon>
    </lineage>
</organism>
<dbReference type="STRING" id="133412.A0A1R1XLZ8"/>
<comment type="caution">
    <text evidence="2">The sequence shown here is derived from an EMBL/GenBank/DDBJ whole genome shotgun (WGS) entry which is preliminary data.</text>
</comment>
<feature type="domain" description="Centromere/kinetochore protein zw10 C-terminal" evidence="1">
    <location>
        <begin position="424"/>
        <end position="505"/>
    </location>
</feature>
<evidence type="ECO:0000313" key="2">
    <source>
        <dbReference type="EMBL" id="OMJ15615.1"/>
    </source>
</evidence>
<dbReference type="GO" id="GO:0006888">
    <property type="term" value="P:endoplasmic reticulum to Golgi vesicle-mediated transport"/>
    <property type="evidence" value="ECO:0007669"/>
    <property type="project" value="TreeGrafter"/>
</dbReference>
<dbReference type="EMBL" id="LSSN01002613">
    <property type="protein sequence ID" value="OMJ15615.1"/>
    <property type="molecule type" value="Genomic_DNA"/>
</dbReference>
<proteinExistence type="predicted"/>
<dbReference type="PANTHER" id="PTHR12205">
    <property type="entry name" value="CENTROMERE/KINETOCHORE PROTEIN ZW10"/>
    <property type="match status" value="1"/>
</dbReference>
<dbReference type="GO" id="GO:1990423">
    <property type="term" value="C:RZZ complex"/>
    <property type="evidence" value="ECO:0007669"/>
    <property type="project" value="TreeGrafter"/>
</dbReference>
<dbReference type="Gene3D" id="1.10.357.150">
    <property type="match status" value="1"/>
</dbReference>